<dbReference type="SMART" id="SM00448">
    <property type="entry name" value="REC"/>
    <property type="match status" value="1"/>
</dbReference>
<evidence type="ECO:0000256" key="7">
    <source>
        <dbReference type="SAM" id="MobiDB-lite"/>
    </source>
</evidence>
<dbReference type="Gene3D" id="3.30.450.270">
    <property type="match status" value="1"/>
</dbReference>
<feature type="domain" description="Response regulatory" evidence="10">
    <location>
        <begin position="929"/>
        <end position="1059"/>
    </location>
</feature>
<dbReference type="Pfam" id="PF01590">
    <property type="entry name" value="GAF"/>
    <property type="match status" value="1"/>
</dbReference>
<evidence type="ECO:0000256" key="2">
    <source>
        <dbReference type="ARBA" id="ARBA00012438"/>
    </source>
</evidence>
<feature type="domain" description="Histidine kinase" evidence="9">
    <location>
        <begin position="610"/>
        <end position="847"/>
    </location>
</feature>
<evidence type="ECO:0000259" key="9">
    <source>
        <dbReference type="PROSITE" id="PS50109"/>
    </source>
</evidence>
<dbReference type="InterPro" id="IPR003661">
    <property type="entry name" value="HisK_dim/P_dom"/>
</dbReference>
<comment type="catalytic activity">
    <reaction evidence="1">
        <text>ATP + protein L-histidine = ADP + protein N-phospho-L-histidine.</text>
        <dbReference type="EC" id="2.7.13.3"/>
    </reaction>
</comment>
<feature type="region of interest" description="Disordered" evidence="7">
    <location>
        <begin position="880"/>
        <end position="908"/>
    </location>
</feature>
<reference evidence="11 12" key="1">
    <citation type="submission" date="2019-04" db="EMBL/GenBank/DDBJ databases">
        <title>High contiguity whole genome sequence and gene annotation resource for two Venturia nashicola isolates.</title>
        <authorList>
            <person name="Prokchorchik M."/>
            <person name="Won K."/>
            <person name="Lee Y."/>
            <person name="Choi E.D."/>
            <person name="Segonzac C."/>
            <person name="Sohn K.H."/>
        </authorList>
    </citation>
    <scope>NUCLEOTIDE SEQUENCE [LARGE SCALE GENOMIC DNA]</scope>
    <source>
        <strain evidence="11 12">PRI2</strain>
    </source>
</reference>
<dbReference type="PANTHER" id="PTHR43047">
    <property type="entry name" value="TWO-COMPONENT HISTIDINE PROTEIN KINASE"/>
    <property type="match status" value="1"/>
</dbReference>
<sequence>MTGFVERIFPIRIHIDAEREHRRLGQKTQSKEPFSTKRLDRSCHEDKLPPASEIQLQGFGTLLGLRRIDPGQYQAAFVTDNSTTVLGITHQDILAHKSFCDSISAPDKIQFLARLNSLLDYESNRNEPHCITFQCSIQSSQNASTLFWCTSHKPKDYDDIVICEFEPHRSDLARAKHSQAVPRKPLKIFSYEPSAEDWIKSTTRANRPVFPWYGTIDEASPTRSTDLINAMSEVQTQLIGTTSMDSLFGVIVGTISELADFDRVMLYRFDECRCGAVVAEYLCPQASEDLFLGLHFPSSDLPIWTRELYKKDRVQLLRSRTSDKTSIVYRNKDKLGIVDLTKSYLRDIGPDKVGLFADLDVSSAMTTALVVEGELWGMVMCHSYGSKVVEILPPAREMFRTIGDCISSQIERLTYAERLEARVVLATGLSQKSPTAFITGSSSTILRLFTSEYGLLVMDDEARAVGKLASYQEALVLVQYLRARGVTSVMASQKITHDFPDLMYAPGFNNIAGLLAIPLSRSGSDFLVLFRKEQLMEIHWAGNTQERFELLGMENIEPAASFQRWVEHVTQTSLEIAGVLSRMYGTFTDFWRKRQMKIHTSRIRQILISNSSHEVRTPLNHIINYLELALDFDLDETARGHIEASLTSSKSLLYAINDLLDLTKVEDSNTLLHEEPFSLRDVMLEVVGSYAAEAERKGIAISFDVDSMFLIEQVIGDSQRLCQAVSNILSNALAHSDHGVVDVEIYPDKGKTSTDLENTLVIAIGDQGRGMTEQQLDDLFMQLENLLDDEAEEDEDEGTVTAPTPTASIGLGLSVVARYVRNSNGQVKIETMVGRGTRVSLQLPLRTTTCALPDPLPTPPSDFGPQETPTTATLSRTIISDSSKSTNLSHPSRVSSSPAMSQSSVTTTESITSENISFPFPLTDRVTLHILVAEDNTLNAKVMKMQLRKLGHDVTVVGDGQACLDKFISDTTHFDLILMDFQMPIVDGPTSAKAIRAHEDANSPKLSRLASIHGNIPIFAVSASLVEEKRKEYIEGGFNGWILKPIRFTRLNAMMSGIWNEDVKKQFLYSPGNWENGGWLT</sequence>
<dbReference type="InterPro" id="IPR043150">
    <property type="entry name" value="Phytochrome_PHY_sf"/>
</dbReference>
<dbReference type="Pfam" id="PF00072">
    <property type="entry name" value="Response_reg"/>
    <property type="match status" value="1"/>
</dbReference>
<dbReference type="GO" id="GO:0000155">
    <property type="term" value="F:phosphorelay sensor kinase activity"/>
    <property type="evidence" value="ECO:0007669"/>
    <property type="project" value="InterPro"/>
</dbReference>
<dbReference type="InterPro" id="IPR004358">
    <property type="entry name" value="Sig_transdc_His_kin-like_C"/>
</dbReference>
<dbReference type="InterPro" id="IPR005467">
    <property type="entry name" value="His_kinase_dom"/>
</dbReference>
<dbReference type="Gene3D" id="3.30.450.20">
    <property type="entry name" value="PAS domain"/>
    <property type="match status" value="1"/>
</dbReference>
<feature type="domain" description="Phytochrome chromophore attachment site" evidence="8">
    <location>
        <begin position="243"/>
        <end position="382"/>
    </location>
</feature>
<feature type="modified residue" description="4-aspartylphosphate" evidence="6">
    <location>
        <position position="980"/>
    </location>
</feature>
<dbReference type="GO" id="GO:0006355">
    <property type="term" value="P:regulation of DNA-templated transcription"/>
    <property type="evidence" value="ECO:0007669"/>
    <property type="project" value="InterPro"/>
</dbReference>
<dbReference type="SUPFAM" id="SSF52172">
    <property type="entry name" value="CheY-like"/>
    <property type="match status" value="1"/>
</dbReference>
<feature type="region of interest" description="Disordered" evidence="7">
    <location>
        <begin position="20"/>
        <end position="40"/>
    </location>
</feature>
<evidence type="ECO:0000256" key="5">
    <source>
        <dbReference type="ARBA" id="ARBA00022777"/>
    </source>
</evidence>
<keyword evidence="3 6" id="KW-0597">Phosphoprotein</keyword>
<dbReference type="Proteomes" id="UP000298493">
    <property type="component" value="Unassembled WGS sequence"/>
</dbReference>
<dbReference type="InterPro" id="IPR001789">
    <property type="entry name" value="Sig_transdc_resp-reg_receiver"/>
</dbReference>
<feature type="region of interest" description="Disordered" evidence="7">
    <location>
        <begin position="851"/>
        <end position="870"/>
    </location>
</feature>
<evidence type="ECO:0000259" key="8">
    <source>
        <dbReference type="PROSITE" id="PS50046"/>
    </source>
</evidence>
<dbReference type="InterPro" id="IPR003018">
    <property type="entry name" value="GAF"/>
</dbReference>
<dbReference type="InterPro" id="IPR036097">
    <property type="entry name" value="HisK_dim/P_sf"/>
</dbReference>
<dbReference type="PRINTS" id="PR00344">
    <property type="entry name" value="BCTRLSENSOR"/>
</dbReference>
<comment type="caution">
    <text evidence="11">The sequence shown here is derived from an EMBL/GenBank/DDBJ whole genome shotgun (WGS) entry which is preliminary data.</text>
</comment>
<dbReference type="SUPFAM" id="SSF47384">
    <property type="entry name" value="Homodimeric domain of signal transducing histidine kinase"/>
    <property type="match status" value="1"/>
</dbReference>
<dbReference type="PROSITE" id="PS50109">
    <property type="entry name" value="HIS_KIN"/>
    <property type="match status" value="1"/>
</dbReference>
<evidence type="ECO:0000256" key="1">
    <source>
        <dbReference type="ARBA" id="ARBA00000085"/>
    </source>
</evidence>
<keyword evidence="5 11" id="KW-0418">Kinase</keyword>
<dbReference type="Gene3D" id="1.10.287.130">
    <property type="match status" value="1"/>
</dbReference>
<dbReference type="InterPro" id="IPR013515">
    <property type="entry name" value="Phytochrome_cen-reg"/>
</dbReference>
<dbReference type="PANTHER" id="PTHR43047:SF76">
    <property type="entry name" value="PHYTOCHROME-LIKE HISTIDINE KINASE 2"/>
    <property type="match status" value="1"/>
</dbReference>
<dbReference type="SMART" id="SM00388">
    <property type="entry name" value="HisKA"/>
    <property type="match status" value="1"/>
</dbReference>
<evidence type="ECO:0000256" key="6">
    <source>
        <dbReference type="PROSITE-ProRule" id="PRU00169"/>
    </source>
</evidence>
<evidence type="ECO:0000313" key="11">
    <source>
        <dbReference type="EMBL" id="TID19422.1"/>
    </source>
</evidence>
<dbReference type="InterPro" id="IPR029016">
    <property type="entry name" value="GAF-like_dom_sf"/>
</dbReference>
<dbReference type="GO" id="GO:0009927">
    <property type="term" value="F:histidine phosphotransfer kinase activity"/>
    <property type="evidence" value="ECO:0007669"/>
    <property type="project" value="TreeGrafter"/>
</dbReference>
<evidence type="ECO:0000256" key="3">
    <source>
        <dbReference type="ARBA" id="ARBA00022553"/>
    </source>
</evidence>
<evidence type="ECO:0000259" key="10">
    <source>
        <dbReference type="PROSITE" id="PS50110"/>
    </source>
</evidence>
<dbReference type="InterPro" id="IPR036890">
    <property type="entry name" value="HATPase_C_sf"/>
</dbReference>
<dbReference type="InterPro" id="IPR035965">
    <property type="entry name" value="PAS-like_dom_sf"/>
</dbReference>
<dbReference type="SUPFAM" id="SSF55874">
    <property type="entry name" value="ATPase domain of HSP90 chaperone/DNA topoisomerase II/histidine kinase"/>
    <property type="match status" value="1"/>
</dbReference>
<evidence type="ECO:0000256" key="4">
    <source>
        <dbReference type="ARBA" id="ARBA00022679"/>
    </source>
</evidence>
<gene>
    <name evidence="11" type="ORF">E6O75_ATG06760</name>
</gene>
<protein>
    <recommendedName>
        <fullName evidence="2">histidine kinase</fullName>
        <ecNumber evidence="2">2.7.13.3</ecNumber>
    </recommendedName>
</protein>
<dbReference type="Gene3D" id="3.30.450.40">
    <property type="match status" value="1"/>
</dbReference>
<dbReference type="AlphaFoldDB" id="A0A4Z1NWF3"/>
<dbReference type="GO" id="GO:0009584">
    <property type="term" value="P:detection of visible light"/>
    <property type="evidence" value="ECO:0007669"/>
    <property type="project" value="InterPro"/>
</dbReference>
<dbReference type="Pfam" id="PF02518">
    <property type="entry name" value="HATPase_c"/>
    <property type="match status" value="1"/>
</dbReference>
<dbReference type="EMBL" id="SNSC02000012">
    <property type="protein sequence ID" value="TID19422.1"/>
    <property type="molecule type" value="Genomic_DNA"/>
</dbReference>
<dbReference type="SMART" id="SM00065">
    <property type="entry name" value="GAF"/>
    <property type="match status" value="1"/>
</dbReference>
<proteinExistence type="predicted"/>
<dbReference type="SUPFAM" id="SSF55785">
    <property type="entry name" value="PYP-like sensor domain (PAS domain)"/>
    <property type="match status" value="1"/>
</dbReference>
<evidence type="ECO:0000313" key="12">
    <source>
        <dbReference type="Proteomes" id="UP000298493"/>
    </source>
</evidence>
<dbReference type="GO" id="GO:0005886">
    <property type="term" value="C:plasma membrane"/>
    <property type="evidence" value="ECO:0007669"/>
    <property type="project" value="TreeGrafter"/>
</dbReference>
<dbReference type="InterPro" id="IPR011006">
    <property type="entry name" value="CheY-like_superfamily"/>
</dbReference>
<dbReference type="Pfam" id="PF00360">
    <property type="entry name" value="PHY"/>
    <property type="match status" value="1"/>
</dbReference>
<dbReference type="Gene3D" id="3.30.565.10">
    <property type="entry name" value="Histidine kinase-like ATPase, C-terminal domain"/>
    <property type="match status" value="1"/>
</dbReference>
<name>A0A4Z1NWF3_9PEZI</name>
<dbReference type="CDD" id="cd00082">
    <property type="entry name" value="HisKA"/>
    <property type="match status" value="1"/>
</dbReference>
<dbReference type="SUPFAM" id="SSF55781">
    <property type="entry name" value="GAF domain-like"/>
    <property type="match status" value="2"/>
</dbReference>
<dbReference type="STRING" id="86259.A0A4Z1NWF3"/>
<dbReference type="Gene3D" id="3.40.50.2300">
    <property type="match status" value="1"/>
</dbReference>
<dbReference type="EC" id="2.7.13.3" evidence="2"/>
<dbReference type="PROSITE" id="PS50110">
    <property type="entry name" value="RESPONSE_REGULATORY"/>
    <property type="match status" value="1"/>
</dbReference>
<dbReference type="PROSITE" id="PS50046">
    <property type="entry name" value="PHYTOCHROME_2"/>
    <property type="match status" value="1"/>
</dbReference>
<organism evidence="11 12">
    <name type="scientific">Venturia nashicola</name>
    <dbReference type="NCBI Taxonomy" id="86259"/>
    <lineage>
        <taxon>Eukaryota</taxon>
        <taxon>Fungi</taxon>
        <taxon>Dikarya</taxon>
        <taxon>Ascomycota</taxon>
        <taxon>Pezizomycotina</taxon>
        <taxon>Dothideomycetes</taxon>
        <taxon>Pleosporomycetidae</taxon>
        <taxon>Venturiales</taxon>
        <taxon>Venturiaceae</taxon>
        <taxon>Venturia</taxon>
    </lineage>
</organism>
<accession>A0A4Z1NWF3</accession>
<dbReference type="Pfam" id="PF00512">
    <property type="entry name" value="HisKA"/>
    <property type="match status" value="1"/>
</dbReference>
<dbReference type="InterPro" id="IPR003594">
    <property type="entry name" value="HATPase_dom"/>
</dbReference>
<feature type="compositionally biased region" description="Low complexity" evidence="7">
    <location>
        <begin position="889"/>
        <end position="908"/>
    </location>
</feature>
<dbReference type="InterPro" id="IPR016132">
    <property type="entry name" value="Phyto_chromo_attachment"/>
</dbReference>
<keyword evidence="4" id="KW-0808">Transferase</keyword>
<dbReference type="SMART" id="SM00387">
    <property type="entry name" value="HATPase_c"/>
    <property type="match status" value="1"/>
</dbReference>
<dbReference type="CDD" id="cd17546">
    <property type="entry name" value="REC_hyHK_CKI1_RcsC-like"/>
    <property type="match status" value="1"/>
</dbReference>
<keyword evidence="12" id="KW-1185">Reference proteome</keyword>